<dbReference type="Gene3D" id="1.20.120.910">
    <property type="entry name" value="DksA, coiled-coil domain"/>
    <property type="match status" value="1"/>
</dbReference>
<dbReference type="Proteomes" id="UP000244904">
    <property type="component" value="Unassembled WGS sequence"/>
</dbReference>
<evidence type="ECO:0000256" key="1">
    <source>
        <dbReference type="ARBA" id="ARBA00022723"/>
    </source>
</evidence>
<dbReference type="SUPFAM" id="SSF57716">
    <property type="entry name" value="Glucocorticoid receptor-like (DNA-binding domain)"/>
    <property type="match status" value="1"/>
</dbReference>
<keyword evidence="2" id="KW-0863">Zinc-finger</keyword>
<dbReference type="InterPro" id="IPR048487">
    <property type="entry name" value="DksA-like_N"/>
</dbReference>
<name>A0A2R8AZW0_9RHOB</name>
<feature type="domain" description="DnaK suppressor protein-like N-terminal" evidence="6">
    <location>
        <begin position="6"/>
        <end position="70"/>
    </location>
</feature>
<dbReference type="RefSeq" id="WP_108887348.1">
    <property type="nucleotide sequence ID" value="NZ_OMOJ01000011.1"/>
</dbReference>
<dbReference type="PANTHER" id="PTHR33823:SF4">
    <property type="entry name" value="GENERAL STRESS PROTEIN 16O"/>
    <property type="match status" value="1"/>
</dbReference>
<evidence type="ECO:0000256" key="2">
    <source>
        <dbReference type="ARBA" id="ARBA00022771"/>
    </source>
</evidence>
<dbReference type="OrthoDB" id="1121111at2"/>
<dbReference type="EMBL" id="OMOJ01000011">
    <property type="protein sequence ID" value="SPF81561.1"/>
    <property type="molecule type" value="Genomic_DNA"/>
</dbReference>
<keyword evidence="3" id="KW-0862">Zinc</keyword>
<organism evidence="7 8">
    <name type="scientific">Pseudoprimorskyibacter insulae</name>
    <dbReference type="NCBI Taxonomy" id="1695997"/>
    <lineage>
        <taxon>Bacteria</taxon>
        <taxon>Pseudomonadati</taxon>
        <taxon>Pseudomonadota</taxon>
        <taxon>Alphaproteobacteria</taxon>
        <taxon>Rhodobacterales</taxon>
        <taxon>Paracoccaceae</taxon>
        <taxon>Pseudoprimorskyibacter</taxon>
    </lineage>
</organism>
<dbReference type="Pfam" id="PF01258">
    <property type="entry name" value="zf-dskA_traR"/>
    <property type="match status" value="1"/>
</dbReference>
<feature type="domain" description="Zinc finger DksA/TraR C4-type" evidence="5">
    <location>
        <begin position="73"/>
        <end position="106"/>
    </location>
</feature>
<dbReference type="InterPro" id="IPR000962">
    <property type="entry name" value="Znf_DskA_TraR"/>
</dbReference>
<gene>
    <name evidence="7" type="primary">dksA_2</name>
    <name evidence="7" type="ORF">PRI8871_03385</name>
</gene>
<evidence type="ECO:0000259" key="6">
    <source>
        <dbReference type="Pfam" id="PF21173"/>
    </source>
</evidence>
<evidence type="ECO:0000313" key="8">
    <source>
        <dbReference type="Proteomes" id="UP000244904"/>
    </source>
</evidence>
<proteinExistence type="predicted"/>
<keyword evidence="8" id="KW-1185">Reference proteome</keyword>
<dbReference type="Pfam" id="PF21173">
    <property type="entry name" value="DksA-like_N"/>
    <property type="match status" value="1"/>
</dbReference>
<dbReference type="PANTHER" id="PTHR33823">
    <property type="entry name" value="RNA POLYMERASE-BINDING TRANSCRIPTION FACTOR DKSA-RELATED"/>
    <property type="match status" value="1"/>
</dbReference>
<feature type="zinc finger region" description="dksA C4-type" evidence="4">
    <location>
        <begin position="78"/>
        <end position="102"/>
    </location>
</feature>
<dbReference type="GO" id="GO:0008270">
    <property type="term" value="F:zinc ion binding"/>
    <property type="evidence" value="ECO:0007669"/>
    <property type="project" value="UniProtKB-KW"/>
</dbReference>
<sequence length="106" mass="11930">MQQEQYERKLRERLKELGVRLIHVEAELDAPHSKDWEEMATEREGDEVLEGLGQSGLDEIERIKAALSRISAGEFGICVQCGGDISQARLEILPETPLCRDCAAKH</sequence>
<accession>A0A2R8AZW0</accession>
<keyword evidence="1" id="KW-0479">Metal-binding</keyword>
<evidence type="ECO:0000313" key="7">
    <source>
        <dbReference type="EMBL" id="SPF81561.1"/>
    </source>
</evidence>
<dbReference type="PROSITE" id="PS51128">
    <property type="entry name" value="ZF_DKSA_2"/>
    <property type="match status" value="1"/>
</dbReference>
<evidence type="ECO:0000259" key="5">
    <source>
        <dbReference type="Pfam" id="PF01258"/>
    </source>
</evidence>
<evidence type="ECO:0000256" key="4">
    <source>
        <dbReference type="PROSITE-ProRule" id="PRU00510"/>
    </source>
</evidence>
<evidence type="ECO:0000256" key="3">
    <source>
        <dbReference type="ARBA" id="ARBA00022833"/>
    </source>
</evidence>
<dbReference type="AlphaFoldDB" id="A0A2R8AZW0"/>
<reference evidence="8" key="1">
    <citation type="submission" date="2018-03" db="EMBL/GenBank/DDBJ databases">
        <authorList>
            <person name="Rodrigo-Torres L."/>
            <person name="Arahal R. D."/>
            <person name="Lucena T."/>
        </authorList>
    </citation>
    <scope>NUCLEOTIDE SEQUENCE [LARGE SCALE GENOMIC DNA]</scope>
    <source>
        <strain evidence="8">CECT 8871</strain>
    </source>
</reference>
<protein>
    <submittedName>
        <fullName evidence="7">RNA polymerase-binding transcription factor DksA</fullName>
    </submittedName>
</protein>